<reference evidence="13" key="1">
    <citation type="journal article" date="2021" name="Genome Biol. Evol.">
        <title>A High-Quality Reference Genome for a Parasitic Bivalve with Doubly Uniparental Inheritance (Bivalvia: Unionida).</title>
        <authorList>
            <person name="Smith C.H."/>
        </authorList>
    </citation>
    <scope>NUCLEOTIDE SEQUENCE</scope>
    <source>
        <strain evidence="13">CHS0354</strain>
    </source>
</reference>
<dbReference type="GO" id="GO:0016579">
    <property type="term" value="P:protein deubiquitination"/>
    <property type="evidence" value="ECO:0007669"/>
    <property type="project" value="InterPro"/>
</dbReference>
<feature type="active site" evidence="11">
    <location>
        <position position="135"/>
    </location>
</feature>
<evidence type="ECO:0000256" key="11">
    <source>
        <dbReference type="PROSITE-ProRule" id="PRU00331"/>
    </source>
</evidence>
<evidence type="ECO:0000256" key="6">
    <source>
        <dbReference type="ARBA" id="ARBA00022786"/>
    </source>
</evidence>
<evidence type="ECO:0000256" key="2">
    <source>
        <dbReference type="ARBA" id="ARBA00004514"/>
    </source>
</evidence>
<reference evidence="13" key="2">
    <citation type="journal article" date="2021" name="Genome Biol. Evol.">
        <title>Developing a high-quality reference genome for a parasitic bivalve with doubly uniparental inheritance (Bivalvia: Unionida).</title>
        <authorList>
            <person name="Smith C.H."/>
        </authorList>
    </citation>
    <scope>NUCLEOTIDE SEQUENCE</scope>
    <source>
        <strain evidence="13">CHS0354</strain>
        <tissue evidence="13">Mantle</tissue>
    </source>
</reference>
<dbReference type="Gene3D" id="3.90.70.40">
    <property type="match status" value="1"/>
</dbReference>
<comment type="subcellular location">
    <subcellularLocation>
        <location evidence="2">Cytoplasm</location>
        <location evidence="2">Cytosol</location>
    </subcellularLocation>
</comment>
<evidence type="ECO:0000256" key="8">
    <source>
        <dbReference type="ARBA" id="ARBA00058284"/>
    </source>
</evidence>
<dbReference type="PANTHER" id="PTHR13291:SF0">
    <property type="entry name" value="JOSEPHIN-LIKE PROTEIN"/>
    <property type="match status" value="1"/>
</dbReference>
<evidence type="ECO:0000256" key="9">
    <source>
        <dbReference type="ARBA" id="ARBA00069892"/>
    </source>
</evidence>
<accession>A0AAE0T236</accession>
<dbReference type="Pfam" id="PF02099">
    <property type="entry name" value="Josephin"/>
    <property type="match status" value="1"/>
</dbReference>
<sequence length="183" mass="21014">MDGANSEIYHEKQKWELCALHALNNVLQDKEAFTKKDLDEICIRLSPDTLINPHRSILGLGNYDVNVIMAALQLKGLSCVWFDKRRDVNFLDLSNIKGFIINIPCGLRLGFLKLPVKRKHWFGIREIDGVYYNLDSKFSTPSEIGNKSEFLKFLQQQLKGGNGELLLVVNPNVEQESSWWKVH</sequence>
<dbReference type="EMBL" id="JAEAOA010001796">
    <property type="protein sequence ID" value="KAK3602397.1"/>
    <property type="molecule type" value="Genomic_DNA"/>
</dbReference>
<dbReference type="GO" id="GO:0005829">
    <property type="term" value="C:cytosol"/>
    <property type="evidence" value="ECO:0007669"/>
    <property type="project" value="UniProtKB-SubCell"/>
</dbReference>
<evidence type="ECO:0000256" key="4">
    <source>
        <dbReference type="ARBA" id="ARBA00022490"/>
    </source>
</evidence>
<evidence type="ECO:0000256" key="5">
    <source>
        <dbReference type="ARBA" id="ARBA00022670"/>
    </source>
</evidence>
<comment type="catalytic activity">
    <reaction evidence="1">
        <text>Thiol-dependent hydrolysis of ester, thioester, amide, peptide and isopeptide bonds formed by the C-terminal Gly of ubiquitin (a 76-residue protein attached to proteins as an intracellular targeting signal).</text>
        <dbReference type="EC" id="3.4.19.12"/>
    </reaction>
</comment>
<dbReference type="GO" id="GO:0006508">
    <property type="term" value="P:proteolysis"/>
    <property type="evidence" value="ECO:0007669"/>
    <property type="project" value="UniProtKB-KW"/>
</dbReference>
<proteinExistence type="predicted"/>
<dbReference type="FunFam" id="3.90.70.40:FF:000003">
    <property type="entry name" value="josephin-2 isoform X1"/>
    <property type="match status" value="1"/>
</dbReference>
<dbReference type="SMART" id="SM01246">
    <property type="entry name" value="Josephin"/>
    <property type="match status" value="1"/>
</dbReference>
<keyword evidence="5" id="KW-0645">Protease</keyword>
<evidence type="ECO:0000313" key="13">
    <source>
        <dbReference type="EMBL" id="KAK3602397.1"/>
    </source>
</evidence>
<evidence type="ECO:0000256" key="1">
    <source>
        <dbReference type="ARBA" id="ARBA00000707"/>
    </source>
</evidence>
<organism evidence="13 14">
    <name type="scientific">Potamilus streckersoni</name>
    <dbReference type="NCBI Taxonomy" id="2493646"/>
    <lineage>
        <taxon>Eukaryota</taxon>
        <taxon>Metazoa</taxon>
        <taxon>Spiralia</taxon>
        <taxon>Lophotrochozoa</taxon>
        <taxon>Mollusca</taxon>
        <taxon>Bivalvia</taxon>
        <taxon>Autobranchia</taxon>
        <taxon>Heteroconchia</taxon>
        <taxon>Palaeoheterodonta</taxon>
        <taxon>Unionida</taxon>
        <taxon>Unionoidea</taxon>
        <taxon>Unionidae</taxon>
        <taxon>Ambleminae</taxon>
        <taxon>Lampsilini</taxon>
        <taxon>Potamilus</taxon>
    </lineage>
</organism>
<gene>
    <name evidence="13" type="ORF">CHS0354_030118</name>
</gene>
<name>A0AAE0T236_9BIVA</name>
<dbReference type="PANTHER" id="PTHR13291">
    <property type="entry name" value="JOSEPHIN 1, 2"/>
    <property type="match status" value="1"/>
</dbReference>
<feature type="domain" description="Josephin" evidence="12">
    <location>
        <begin position="5"/>
        <end position="183"/>
    </location>
</feature>
<evidence type="ECO:0000259" key="12">
    <source>
        <dbReference type="PROSITE" id="PS50957"/>
    </source>
</evidence>
<dbReference type="AlphaFoldDB" id="A0AAE0T236"/>
<protein>
    <recommendedName>
        <fullName evidence="9">Josephin-2</fullName>
        <ecNumber evidence="3">3.4.19.12</ecNumber>
    </recommendedName>
    <alternativeName>
        <fullName evidence="10">Josephin domain-containing protein 2</fullName>
    </alternativeName>
</protein>
<evidence type="ECO:0000256" key="10">
    <source>
        <dbReference type="ARBA" id="ARBA00077222"/>
    </source>
</evidence>
<dbReference type="Proteomes" id="UP001195483">
    <property type="component" value="Unassembled WGS sequence"/>
</dbReference>
<comment type="caution">
    <text evidence="13">The sequence shown here is derived from an EMBL/GenBank/DDBJ whole genome shotgun (WGS) entry which is preliminary data.</text>
</comment>
<reference evidence="13" key="3">
    <citation type="submission" date="2023-05" db="EMBL/GenBank/DDBJ databases">
        <authorList>
            <person name="Smith C.H."/>
        </authorList>
    </citation>
    <scope>NUCLEOTIDE SEQUENCE</scope>
    <source>
        <strain evidence="13">CHS0354</strain>
        <tissue evidence="13">Mantle</tissue>
    </source>
</reference>
<dbReference type="PROSITE" id="PS50957">
    <property type="entry name" value="JOSEPHIN"/>
    <property type="match status" value="1"/>
</dbReference>
<keyword evidence="14" id="KW-1185">Reference proteome</keyword>
<comment type="function">
    <text evidence="8">Cleaves 'Lys-63'-linked poly-ubiquitin chains, and with lesser efficiency 'Lys-48'-linked poly-ubiquitin chains (in vitro). May act as a deubiquitinating enzyme.</text>
</comment>
<dbReference type="EC" id="3.4.19.12" evidence="3"/>
<keyword evidence="7 11" id="KW-0378">Hydrolase</keyword>
<evidence type="ECO:0000256" key="3">
    <source>
        <dbReference type="ARBA" id="ARBA00012759"/>
    </source>
</evidence>
<dbReference type="GO" id="GO:0004843">
    <property type="term" value="F:cysteine-type deubiquitinase activity"/>
    <property type="evidence" value="ECO:0007669"/>
    <property type="project" value="UniProtKB-EC"/>
</dbReference>
<evidence type="ECO:0000313" key="14">
    <source>
        <dbReference type="Proteomes" id="UP001195483"/>
    </source>
</evidence>
<feature type="active site" evidence="11">
    <location>
        <position position="120"/>
    </location>
</feature>
<dbReference type="InterPro" id="IPR040053">
    <property type="entry name" value="JOSD1/2"/>
</dbReference>
<dbReference type="InterPro" id="IPR006155">
    <property type="entry name" value="Josephin"/>
</dbReference>
<keyword evidence="6" id="KW-0833">Ubl conjugation pathway</keyword>
<feature type="active site" evidence="11">
    <location>
        <position position="18"/>
    </location>
</feature>
<evidence type="ECO:0000256" key="7">
    <source>
        <dbReference type="ARBA" id="ARBA00022801"/>
    </source>
</evidence>
<keyword evidence="4" id="KW-0963">Cytoplasm</keyword>